<dbReference type="EMBL" id="MFEI01000028">
    <property type="protein sequence ID" value="OGE80530.1"/>
    <property type="molecule type" value="Genomic_DNA"/>
</dbReference>
<dbReference type="PANTHER" id="PTHR43409">
    <property type="entry name" value="ANAEROBIC MAGNESIUM-PROTOPORPHYRIN IX MONOMETHYL ESTER CYCLASE-RELATED"/>
    <property type="match status" value="1"/>
</dbReference>
<dbReference type="GO" id="GO:0005829">
    <property type="term" value="C:cytosol"/>
    <property type="evidence" value="ECO:0007669"/>
    <property type="project" value="TreeGrafter"/>
</dbReference>
<sequence length="660" mass="74742">MTSLATSEPLASTPQSPVQKLPEIQKVVVILIKPTSYDSSGFPLKYRWLVLPTNSLAAMNSLTEQALGMILRPGVKTEIHVLEDGIIRHAKTLKRLHLRFKKGEHGTKLIVGFVGVQTAQFPRARDLVERWQAVGATCVIGGPHVSGLIATMHDGITDRHRPDIPCPHIMPSEFQELMNRGVIVFHGEAEEVWAMALKDILEGSKTTFYRGGQPDLNSAPLPRFPKGYFNGFASETMTCDCGRGCPFGCEFCVVINAMGRTVRFRNPQTLIEDIRTICQIKGKANFFFTDDNFPRNPHWKEILDGLITLRNQGYDIGFIIEADLACGRIPGFIRLLAEAGGTQVFLGLESLDQATLAATGKPQNHVDSYQELFASFHEHGIVVHVGYIVGFPSDTPESVAKSVAKLVELGVDIVSFFMLMYLPGSEDHARAIARKAVMDPDYNNYDSAHVTFPHQGMSHAEWTKAYQKSWRDFYSVPQMIAALKRCKRSETRHSLLHNFVWYRWAFSAELVHPMLSGFFRTRDFRDRRHGTKPLPYWRFCAQEVCRYLRYVGLGLAELYRFQQVVFATECAPAITAEGEKLTGQLRGVGDWINRTFGRAMSRQWLNSFWVKYGQNRWRLLFHPLGWIWHLRMLPHALTEVVYTVRYVLVLKSMGSSKAQS</sequence>
<keyword evidence="5" id="KW-0479">Metal-binding</keyword>
<evidence type="ECO:0000256" key="2">
    <source>
        <dbReference type="ARBA" id="ARBA00022603"/>
    </source>
</evidence>
<dbReference type="Proteomes" id="UP000177912">
    <property type="component" value="Unassembled WGS sequence"/>
</dbReference>
<accession>A0A1F5NT63</accession>
<evidence type="ECO:0000259" key="8">
    <source>
        <dbReference type="PROSITE" id="PS51918"/>
    </source>
</evidence>
<keyword evidence="7" id="KW-0411">Iron-sulfur</keyword>
<comment type="caution">
    <text evidence="9">The sequence shown here is derived from an EMBL/GenBank/DDBJ whole genome shotgun (WGS) entry which is preliminary data.</text>
</comment>
<evidence type="ECO:0000256" key="3">
    <source>
        <dbReference type="ARBA" id="ARBA00022679"/>
    </source>
</evidence>
<dbReference type="PANTHER" id="PTHR43409:SF7">
    <property type="entry name" value="BLL1977 PROTEIN"/>
    <property type="match status" value="1"/>
</dbReference>
<dbReference type="SFLD" id="SFLDG01123">
    <property type="entry name" value="methyltransferase_(Class_B)"/>
    <property type="match status" value="1"/>
</dbReference>
<dbReference type="SMART" id="SM00729">
    <property type="entry name" value="Elp3"/>
    <property type="match status" value="1"/>
</dbReference>
<comment type="cofactor">
    <cofactor evidence="1">
        <name>[4Fe-4S] cluster</name>
        <dbReference type="ChEBI" id="CHEBI:49883"/>
    </cofactor>
</comment>
<dbReference type="Pfam" id="PF04055">
    <property type="entry name" value="Radical_SAM"/>
    <property type="match status" value="1"/>
</dbReference>
<protein>
    <recommendedName>
        <fullName evidence="8">Radical SAM core domain-containing protein</fullName>
    </recommendedName>
</protein>
<dbReference type="GO" id="GO:0046872">
    <property type="term" value="F:metal ion binding"/>
    <property type="evidence" value="ECO:0007669"/>
    <property type="project" value="UniProtKB-KW"/>
</dbReference>
<evidence type="ECO:0000256" key="7">
    <source>
        <dbReference type="ARBA" id="ARBA00023014"/>
    </source>
</evidence>
<gene>
    <name evidence="9" type="ORF">A2826_02260</name>
</gene>
<dbReference type="InterPro" id="IPR051198">
    <property type="entry name" value="BchE-like"/>
</dbReference>
<evidence type="ECO:0000313" key="10">
    <source>
        <dbReference type="Proteomes" id="UP000177912"/>
    </source>
</evidence>
<evidence type="ECO:0000256" key="5">
    <source>
        <dbReference type="ARBA" id="ARBA00022723"/>
    </source>
</evidence>
<proteinExistence type="predicted"/>
<keyword evidence="3" id="KW-0808">Transferase</keyword>
<dbReference type="InterPro" id="IPR058240">
    <property type="entry name" value="rSAM_sf"/>
</dbReference>
<dbReference type="STRING" id="1817822.A2826_02260"/>
<dbReference type="InterPro" id="IPR023404">
    <property type="entry name" value="rSAM_horseshoe"/>
</dbReference>
<dbReference type="InterPro" id="IPR006638">
    <property type="entry name" value="Elp3/MiaA/NifB-like_rSAM"/>
</dbReference>
<dbReference type="GO" id="GO:0003824">
    <property type="term" value="F:catalytic activity"/>
    <property type="evidence" value="ECO:0007669"/>
    <property type="project" value="InterPro"/>
</dbReference>
<evidence type="ECO:0000256" key="1">
    <source>
        <dbReference type="ARBA" id="ARBA00001966"/>
    </source>
</evidence>
<dbReference type="SUPFAM" id="SSF102114">
    <property type="entry name" value="Radical SAM enzymes"/>
    <property type="match status" value="1"/>
</dbReference>
<dbReference type="GO" id="GO:0051539">
    <property type="term" value="F:4 iron, 4 sulfur cluster binding"/>
    <property type="evidence" value="ECO:0007669"/>
    <property type="project" value="UniProtKB-KW"/>
</dbReference>
<dbReference type="InterPro" id="IPR034466">
    <property type="entry name" value="Methyltransferase_Class_B"/>
</dbReference>
<evidence type="ECO:0000256" key="4">
    <source>
        <dbReference type="ARBA" id="ARBA00022691"/>
    </source>
</evidence>
<dbReference type="CDD" id="cd01335">
    <property type="entry name" value="Radical_SAM"/>
    <property type="match status" value="1"/>
</dbReference>
<keyword evidence="2" id="KW-0489">Methyltransferase</keyword>
<dbReference type="Gene3D" id="3.80.30.20">
    <property type="entry name" value="tm_1862 like domain"/>
    <property type="match status" value="1"/>
</dbReference>
<dbReference type="PROSITE" id="PS51918">
    <property type="entry name" value="RADICAL_SAM"/>
    <property type="match status" value="1"/>
</dbReference>
<name>A0A1F5NT63_9BACT</name>
<dbReference type="SFLD" id="SFLDS00029">
    <property type="entry name" value="Radical_SAM"/>
    <property type="match status" value="1"/>
</dbReference>
<dbReference type="InterPro" id="IPR007197">
    <property type="entry name" value="rSAM"/>
</dbReference>
<dbReference type="SFLD" id="SFLDG01082">
    <property type="entry name" value="B12-binding_domain_containing"/>
    <property type="match status" value="1"/>
</dbReference>
<organism evidence="9 10">
    <name type="scientific">Candidatus Doudnabacteria bacterium RIFCSPHIGHO2_01_FULL_43_23</name>
    <dbReference type="NCBI Taxonomy" id="1817822"/>
    <lineage>
        <taxon>Bacteria</taxon>
        <taxon>Candidatus Doudnaibacteriota</taxon>
    </lineage>
</organism>
<evidence type="ECO:0000256" key="6">
    <source>
        <dbReference type="ARBA" id="ARBA00023004"/>
    </source>
</evidence>
<keyword evidence="6" id="KW-0408">Iron</keyword>
<evidence type="ECO:0000313" key="9">
    <source>
        <dbReference type="EMBL" id="OGE80530.1"/>
    </source>
</evidence>
<dbReference type="AlphaFoldDB" id="A0A1F5NT63"/>
<reference evidence="9 10" key="1">
    <citation type="journal article" date="2016" name="Nat. Commun.">
        <title>Thousands of microbial genomes shed light on interconnected biogeochemical processes in an aquifer system.</title>
        <authorList>
            <person name="Anantharaman K."/>
            <person name="Brown C.T."/>
            <person name="Hug L.A."/>
            <person name="Sharon I."/>
            <person name="Castelle C.J."/>
            <person name="Probst A.J."/>
            <person name="Thomas B.C."/>
            <person name="Singh A."/>
            <person name="Wilkins M.J."/>
            <person name="Karaoz U."/>
            <person name="Brodie E.L."/>
            <person name="Williams K.H."/>
            <person name="Hubbard S.S."/>
            <person name="Banfield J.F."/>
        </authorList>
    </citation>
    <scope>NUCLEOTIDE SEQUENCE [LARGE SCALE GENOMIC DNA]</scope>
</reference>
<feature type="domain" description="Radical SAM core" evidence="8">
    <location>
        <begin position="231"/>
        <end position="455"/>
    </location>
</feature>
<keyword evidence="4" id="KW-0949">S-adenosyl-L-methionine</keyword>